<dbReference type="EMBL" id="BMAO01023438">
    <property type="protein sequence ID" value="GFQ88725.1"/>
    <property type="molecule type" value="Genomic_DNA"/>
</dbReference>
<accession>A0A8X6J2K0</accession>
<proteinExistence type="predicted"/>
<dbReference type="Proteomes" id="UP000887116">
    <property type="component" value="Unassembled WGS sequence"/>
</dbReference>
<protein>
    <submittedName>
        <fullName evidence="1">Uncharacterized protein</fullName>
    </submittedName>
</protein>
<organism evidence="1 2">
    <name type="scientific">Trichonephila clavata</name>
    <name type="common">Joro spider</name>
    <name type="synonym">Nephila clavata</name>
    <dbReference type="NCBI Taxonomy" id="2740835"/>
    <lineage>
        <taxon>Eukaryota</taxon>
        <taxon>Metazoa</taxon>
        <taxon>Ecdysozoa</taxon>
        <taxon>Arthropoda</taxon>
        <taxon>Chelicerata</taxon>
        <taxon>Arachnida</taxon>
        <taxon>Araneae</taxon>
        <taxon>Araneomorphae</taxon>
        <taxon>Entelegynae</taxon>
        <taxon>Araneoidea</taxon>
        <taxon>Nephilidae</taxon>
        <taxon>Trichonephila</taxon>
    </lineage>
</organism>
<evidence type="ECO:0000313" key="1">
    <source>
        <dbReference type="EMBL" id="GFQ88725.1"/>
    </source>
</evidence>
<comment type="caution">
    <text evidence="1">The sequence shown here is derived from an EMBL/GenBank/DDBJ whole genome shotgun (WGS) entry which is preliminary data.</text>
</comment>
<name>A0A8X6J2K0_TRICU</name>
<dbReference type="AlphaFoldDB" id="A0A8X6J2K0"/>
<evidence type="ECO:0000313" key="2">
    <source>
        <dbReference type="Proteomes" id="UP000887116"/>
    </source>
</evidence>
<reference evidence="1" key="1">
    <citation type="submission" date="2020-07" db="EMBL/GenBank/DDBJ databases">
        <title>Multicomponent nature underlies the extraordinary mechanical properties of spider dragline silk.</title>
        <authorList>
            <person name="Kono N."/>
            <person name="Nakamura H."/>
            <person name="Mori M."/>
            <person name="Yoshida Y."/>
            <person name="Ohtoshi R."/>
            <person name="Malay A.D."/>
            <person name="Moran D.A.P."/>
            <person name="Tomita M."/>
            <person name="Numata K."/>
            <person name="Arakawa K."/>
        </authorList>
    </citation>
    <scope>NUCLEOTIDE SEQUENCE</scope>
</reference>
<sequence length="85" mass="9752">MAKDKEENGTRYSQCHRTLPPSFCRICAKSEIPITSNFVQVDPLRQNTPNVEVNIVPVSQCKHENIQIRLLTITGHMMEKSNEQK</sequence>
<gene>
    <name evidence="1" type="ORF">TNCT_447531</name>
</gene>
<keyword evidence="2" id="KW-1185">Reference proteome</keyword>